<gene>
    <name evidence="1" type="ORF">EJQ19_07635</name>
</gene>
<comment type="caution">
    <text evidence="1">The sequence shown here is derived from an EMBL/GenBank/DDBJ whole genome shotgun (WGS) entry which is preliminary data.</text>
</comment>
<dbReference type="RefSeq" id="WP_126140615.1">
    <property type="nucleotide sequence ID" value="NZ_RXHU01000019.1"/>
</dbReference>
<dbReference type="Proteomes" id="UP000276128">
    <property type="component" value="Unassembled WGS sequence"/>
</dbReference>
<accession>A0A3S0BNA9</accession>
<keyword evidence="2" id="KW-1185">Reference proteome</keyword>
<name>A0A3S0BNA9_9BACL</name>
<sequence length="75" mass="8611">MPKEMLRTEQFYIQMDELKHTLEIGFTGEANEPLRSLNLSHAELTQLLYTLLDVSSVFRGDTAYFEPKSGQESDV</sequence>
<dbReference type="AlphaFoldDB" id="A0A3S0BNA9"/>
<evidence type="ECO:0000313" key="1">
    <source>
        <dbReference type="EMBL" id="RTE10362.1"/>
    </source>
</evidence>
<dbReference type="OrthoDB" id="2625287at2"/>
<protein>
    <submittedName>
        <fullName evidence="1">Uncharacterized protein</fullName>
    </submittedName>
</protein>
<evidence type="ECO:0000313" key="2">
    <source>
        <dbReference type="Proteomes" id="UP000276128"/>
    </source>
</evidence>
<organism evidence="1 2">
    <name type="scientific">Paenibacillus whitsoniae</name>
    <dbReference type="NCBI Taxonomy" id="2496558"/>
    <lineage>
        <taxon>Bacteria</taxon>
        <taxon>Bacillati</taxon>
        <taxon>Bacillota</taxon>
        <taxon>Bacilli</taxon>
        <taxon>Bacillales</taxon>
        <taxon>Paenibacillaceae</taxon>
        <taxon>Paenibacillus</taxon>
    </lineage>
</organism>
<reference evidence="1 2" key="1">
    <citation type="submission" date="2018-12" db="EMBL/GenBank/DDBJ databases">
        <title>Bacillus ochoae sp. nov., Paenibacillus whitsoniae sp. nov., Paenibacillus spiritus sp. nov. Isolated from the Mars Exploration Rover during spacecraft assembly.</title>
        <authorList>
            <person name="Seuylemezian A."/>
            <person name="Vaishampayan P."/>
        </authorList>
    </citation>
    <scope>NUCLEOTIDE SEQUENCE [LARGE SCALE GENOMIC DNA]</scope>
    <source>
        <strain evidence="1 2">MER 54</strain>
    </source>
</reference>
<proteinExistence type="predicted"/>
<dbReference type="EMBL" id="RXHU01000019">
    <property type="protein sequence ID" value="RTE10362.1"/>
    <property type="molecule type" value="Genomic_DNA"/>
</dbReference>